<organism evidence="5">
    <name type="scientific">Amorphochlora amoebiformis</name>
    <dbReference type="NCBI Taxonomy" id="1561963"/>
    <lineage>
        <taxon>Eukaryota</taxon>
        <taxon>Sar</taxon>
        <taxon>Rhizaria</taxon>
        <taxon>Cercozoa</taxon>
        <taxon>Chlorarachniophyceae</taxon>
        <taxon>Amorphochlora</taxon>
    </lineage>
</organism>
<dbReference type="Gene3D" id="3.30.1360.20">
    <property type="entry name" value="Transcriptional coactivator/pterin dehydratase"/>
    <property type="match status" value="1"/>
</dbReference>
<proteinExistence type="inferred from homology"/>
<name>A0A7S0H7W4_9EUKA</name>
<dbReference type="EMBL" id="HBEM01029240">
    <property type="protein sequence ID" value="CAD8460990.1"/>
    <property type="molecule type" value="Transcribed_RNA"/>
</dbReference>
<reference evidence="5" key="1">
    <citation type="submission" date="2021-01" db="EMBL/GenBank/DDBJ databases">
        <authorList>
            <person name="Corre E."/>
            <person name="Pelletier E."/>
            <person name="Niang G."/>
            <person name="Scheremetjew M."/>
            <person name="Finn R."/>
            <person name="Kale V."/>
            <person name="Holt S."/>
            <person name="Cochrane G."/>
            <person name="Meng A."/>
            <person name="Brown T."/>
            <person name="Cohen L."/>
        </authorList>
    </citation>
    <scope>NUCLEOTIDE SEQUENCE</scope>
    <source>
        <strain evidence="5">CCMP2058</strain>
    </source>
</reference>
<dbReference type="InterPro" id="IPR036428">
    <property type="entry name" value="PCD_sf"/>
</dbReference>
<comment type="similarity">
    <text evidence="2">Belongs to the pterin-4-alpha-carbinolamine dehydratase family.</text>
</comment>
<gene>
    <name evidence="5" type="ORF">LAMO00422_LOCUS19948</name>
</gene>
<evidence type="ECO:0000256" key="1">
    <source>
        <dbReference type="ARBA" id="ARBA00001554"/>
    </source>
</evidence>
<evidence type="ECO:0000256" key="4">
    <source>
        <dbReference type="ARBA" id="ARBA00023239"/>
    </source>
</evidence>
<keyword evidence="4" id="KW-0456">Lyase</keyword>
<dbReference type="InterPro" id="IPR001533">
    <property type="entry name" value="Pterin_deHydtase"/>
</dbReference>
<dbReference type="EC" id="4.2.1.96" evidence="3"/>
<dbReference type="GO" id="GO:0008124">
    <property type="term" value="F:4-alpha-hydroxytetrahydrobiopterin dehydratase activity"/>
    <property type="evidence" value="ECO:0007669"/>
    <property type="project" value="UniProtKB-EC"/>
</dbReference>
<dbReference type="AlphaFoldDB" id="A0A7S0H7W4"/>
<comment type="catalytic activity">
    <reaction evidence="1">
        <text>(4aS,6R)-4a-hydroxy-L-erythro-5,6,7,8-tetrahydrobiopterin = (6R)-L-erythro-6,7-dihydrobiopterin + H2O</text>
        <dbReference type="Rhea" id="RHEA:11920"/>
        <dbReference type="ChEBI" id="CHEBI:15377"/>
        <dbReference type="ChEBI" id="CHEBI:15642"/>
        <dbReference type="ChEBI" id="CHEBI:43120"/>
        <dbReference type="EC" id="4.2.1.96"/>
    </reaction>
</comment>
<dbReference type="GO" id="GO:0006729">
    <property type="term" value="P:tetrahydrobiopterin biosynthetic process"/>
    <property type="evidence" value="ECO:0007669"/>
    <property type="project" value="InterPro"/>
</dbReference>
<evidence type="ECO:0000256" key="2">
    <source>
        <dbReference type="ARBA" id="ARBA00006472"/>
    </source>
</evidence>
<dbReference type="SUPFAM" id="SSF55248">
    <property type="entry name" value="PCD-like"/>
    <property type="match status" value="1"/>
</dbReference>
<evidence type="ECO:0000313" key="5">
    <source>
        <dbReference type="EMBL" id="CAD8460990.1"/>
    </source>
</evidence>
<dbReference type="Pfam" id="PF01329">
    <property type="entry name" value="Pterin_4a"/>
    <property type="match status" value="1"/>
</dbReference>
<protein>
    <recommendedName>
        <fullName evidence="3">4a-hydroxytetrahydrobiopterin dehydratase</fullName>
        <ecNumber evidence="3">4.2.1.96</ecNumber>
    </recommendedName>
</protein>
<evidence type="ECO:0000256" key="3">
    <source>
        <dbReference type="ARBA" id="ARBA00013252"/>
    </source>
</evidence>
<accession>A0A7S0H7W4</accession>
<sequence length="103" mass="11025">MGKSSVWEVSYCRLAGRKGVRVLRREIRSTCHSDAMRVMAGIGEVANRLNHHPNIAITGTSCDEFCISIESSSAAVGGLTAFDLALAQAVDDLAIVQMIDSSQ</sequence>